<proteinExistence type="predicted"/>
<evidence type="ECO:0000256" key="1">
    <source>
        <dbReference type="SAM" id="MobiDB-lite"/>
    </source>
</evidence>
<gene>
    <name evidence="2" type="ORF">PROPJV5_0537</name>
</gene>
<dbReference type="OrthoDB" id="5149446at2"/>
<reference evidence="3" key="1">
    <citation type="submission" date="2018-02" db="EMBL/GenBank/DDBJ databases">
        <authorList>
            <person name="Hornung B."/>
        </authorList>
    </citation>
    <scope>NUCLEOTIDE SEQUENCE [LARGE SCALE GENOMIC DNA]</scope>
</reference>
<feature type="compositionally biased region" description="Polar residues" evidence="1">
    <location>
        <begin position="1"/>
        <end position="10"/>
    </location>
</feature>
<dbReference type="EMBL" id="OMOH01000002">
    <property type="protein sequence ID" value="SPF67582.1"/>
    <property type="molecule type" value="Genomic_DNA"/>
</dbReference>
<evidence type="ECO:0000313" key="3">
    <source>
        <dbReference type="Proteomes" id="UP000265962"/>
    </source>
</evidence>
<organism evidence="2 3">
    <name type="scientific">Propionibacterium ruminifibrarum</name>
    <dbReference type="NCBI Taxonomy" id="1962131"/>
    <lineage>
        <taxon>Bacteria</taxon>
        <taxon>Bacillati</taxon>
        <taxon>Actinomycetota</taxon>
        <taxon>Actinomycetes</taxon>
        <taxon>Propionibacteriales</taxon>
        <taxon>Propionibacteriaceae</taxon>
        <taxon>Propionibacterium</taxon>
    </lineage>
</organism>
<keyword evidence="3" id="KW-1185">Reference proteome</keyword>
<evidence type="ECO:0000313" key="2">
    <source>
        <dbReference type="EMBL" id="SPF67582.1"/>
    </source>
</evidence>
<sequence>MPSFRVQVSVQGMRPGHRPPEVPDTARQAVPEAAHCDDVRVDVPRGAPVVTVRFSIPPANRDDEDARAWACAETIRSALDEVAVVSAPRVLRRRGGEWLALLR</sequence>
<dbReference type="RefSeq" id="WP_119714794.1">
    <property type="nucleotide sequence ID" value="NZ_OMOH01000002.1"/>
</dbReference>
<accession>A0A375I2Y1</accession>
<protein>
    <submittedName>
        <fullName evidence="2">Uncharacterized protein</fullName>
    </submittedName>
</protein>
<feature type="region of interest" description="Disordered" evidence="1">
    <location>
        <begin position="1"/>
        <end position="24"/>
    </location>
</feature>
<dbReference type="AlphaFoldDB" id="A0A375I2Y1"/>
<name>A0A375I2Y1_9ACTN</name>
<dbReference type="Proteomes" id="UP000265962">
    <property type="component" value="Unassembled WGS sequence"/>
</dbReference>